<gene>
    <name evidence="2" type="ORF">SAMN05661096_03558</name>
</gene>
<proteinExistence type="predicted"/>
<evidence type="ECO:0000256" key="1">
    <source>
        <dbReference type="SAM" id="Phobius"/>
    </source>
</evidence>
<reference evidence="3" key="1">
    <citation type="submission" date="2017-04" db="EMBL/GenBank/DDBJ databases">
        <authorList>
            <person name="Varghese N."/>
            <person name="Submissions S."/>
        </authorList>
    </citation>
    <scope>NUCLEOTIDE SEQUENCE [LARGE SCALE GENOMIC DNA]</scope>
    <source>
        <strain evidence="3">DSM 4125</strain>
    </source>
</reference>
<keyword evidence="1" id="KW-1133">Transmembrane helix</keyword>
<dbReference type="STRING" id="1028.SAMN05661096_03558"/>
<protein>
    <submittedName>
        <fullName evidence="2">Uncharacterized protein</fullName>
    </submittedName>
</protein>
<dbReference type="OrthoDB" id="678747at2"/>
<dbReference type="EMBL" id="FXAW01000008">
    <property type="protein sequence ID" value="SMG49090.1"/>
    <property type="molecule type" value="Genomic_DNA"/>
</dbReference>
<feature type="transmembrane region" description="Helical" evidence="1">
    <location>
        <begin position="47"/>
        <end position="68"/>
    </location>
</feature>
<keyword evidence="1" id="KW-0812">Transmembrane</keyword>
<dbReference type="Proteomes" id="UP000193804">
    <property type="component" value="Unassembled WGS sequence"/>
</dbReference>
<sequence length="90" mass="10307">MKKLLFLVFAFLFINLNEILAQCAMCRATVENNVNNGEIGIASSLNFGILYLFAAPYLVAMVIGVLWYRNSKKQNRKINIKELLSRRQHS</sequence>
<dbReference type="AlphaFoldDB" id="A0A1X7L5P3"/>
<accession>A0A1X7L5P3</accession>
<name>A0A1X7L5P3_9BACT</name>
<dbReference type="RefSeq" id="WP_085518684.1">
    <property type="nucleotide sequence ID" value="NZ_FXAW01000008.1"/>
</dbReference>
<evidence type="ECO:0000313" key="2">
    <source>
        <dbReference type="EMBL" id="SMG49090.1"/>
    </source>
</evidence>
<keyword evidence="3" id="KW-1185">Reference proteome</keyword>
<evidence type="ECO:0000313" key="3">
    <source>
        <dbReference type="Proteomes" id="UP000193804"/>
    </source>
</evidence>
<keyword evidence="1" id="KW-0472">Membrane</keyword>
<organism evidence="2 3">
    <name type="scientific">Marivirga sericea</name>
    <dbReference type="NCBI Taxonomy" id="1028"/>
    <lineage>
        <taxon>Bacteria</taxon>
        <taxon>Pseudomonadati</taxon>
        <taxon>Bacteroidota</taxon>
        <taxon>Cytophagia</taxon>
        <taxon>Cytophagales</taxon>
        <taxon>Marivirgaceae</taxon>
        <taxon>Marivirga</taxon>
    </lineage>
</organism>